<feature type="chain" id="PRO_5028990403" evidence="1">
    <location>
        <begin position="26"/>
        <end position="101"/>
    </location>
</feature>
<dbReference type="AlphaFoldDB" id="A0A7C9VGY6"/>
<evidence type="ECO:0000256" key="1">
    <source>
        <dbReference type="SAM" id="SignalP"/>
    </source>
</evidence>
<feature type="signal peptide" evidence="1">
    <location>
        <begin position="1"/>
        <end position="25"/>
    </location>
</feature>
<organism evidence="2 3">
    <name type="scientific">Candidatus Afipia apatlaquensis</name>
    <dbReference type="NCBI Taxonomy" id="2712852"/>
    <lineage>
        <taxon>Bacteria</taxon>
        <taxon>Pseudomonadati</taxon>
        <taxon>Pseudomonadota</taxon>
        <taxon>Alphaproteobacteria</taxon>
        <taxon>Hyphomicrobiales</taxon>
        <taxon>Nitrobacteraceae</taxon>
        <taxon>Afipia</taxon>
    </lineage>
</organism>
<accession>A0A7C9VGY6</accession>
<dbReference type="InterPro" id="IPR042230">
    <property type="entry name" value="CusF_sf"/>
</dbReference>
<dbReference type="Proteomes" id="UP000480266">
    <property type="component" value="Unassembled WGS sequence"/>
</dbReference>
<keyword evidence="1" id="KW-0732">Signal</keyword>
<evidence type="ECO:0000313" key="2">
    <source>
        <dbReference type="EMBL" id="NGX94270.1"/>
    </source>
</evidence>
<dbReference type="InterPro" id="IPR021647">
    <property type="entry name" value="CusF_Ec"/>
</dbReference>
<dbReference type="Gene3D" id="2.40.50.320">
    <property type="entry name" value="Copper binding periplasmic protein CusF"/>
    <property type="match status" value="1"/>
</dbReference>
<keyword evidence="3" id="KW-1185">Reference proteome</keyword>
<proteinExistence type="predicted"/>
<comment type="caution">
    <text evidence="2">The sequence shown here is derived from an EMBL/GenBank/DDBJ whole genome shotgun (WGS) entry which is preliminary data.</text>
</comment>
<protein>
    <submittedName>
        <fullName evidence="2">Copper-binding protein</fullName>
    </submittedName>
</protein>
<reference evidence="2" key="1">
    <citation type="submission" date="2020-02" db="EMBL/GenBank/DDBJ databases">
        <title>Draft genome sequence of Candidatus Afipia apatlaquensis IBT-C3, a potential strain for decolorization of textile dyes.</title>
        <authorList>
            <person name="Sanchez-Reyes A."/>
            <person name="Breton-Deval L."/>
            <person name="Mangelson H."/>
            <person name="Sanchez-Flores A."/>
        </authorList>
    </citation>
    <scope>NUCLEOTIDE SEQUENCE [LARGE SCALE GENOMIC DNA]</scope>
    <source>
        <strain evidence="2">IBT-C3</strain>
    </source>
</reference>
<gene>
    <name evidence="2" type="ORF">G4V63_03205</name>
</gene>
<dbReference type="EMBL" id="JAAMRR010000167">
    <property type="protein sequence ID" value="NGX94270.1"/>
    <property type="molecule type" value="Genomic_DNA"/>
</dbReference>
<sequence length="101" mass="10805">MRKLVHVTSCIMALTGLIGGTQALAQSLPIDGTVTKIDEAAGKITLRHGPIKKLDMDEGMTMVFKVQAPELLKQVRAGDKVKFDAEKVNGQMTVTGIAKAK</sequence>
<evidence type="ECO:0000313" key="3">
    <source>
        <dbReference type="Proteomes" id="UP000480266"/>
    </source>
</evidence>
<dbReference type="Pfam" id="PF11604">
    <property type="entry name" value="CusF_Ec"/>
    <property type="match status" value="1"/>
</dbReference>
<name>A0A7C9VGY6_9BRAD</name>